<evidence type="ECO:0000256" key="3">
    <source>
        <dbReference type="ARBA" id="ARBA00022737"/>
    </source>
</evidence>
<keyword evidence="6" id="KW-1185">Reference proteome</keyword>
<evidence type="ECO:0000256" key="4">
    <source>
        <dbReference type="ARBA" id="ARBA00061308"/>
    </source>
</evidence>
<dbReference type="GO" id="GO:0005737">
    <property type="term" value="C:cytoplasm"/>
    <property type="evidence" value="ECO:0007669"/>
    <property type="project" value="UniProtKB-SubCell"/>
</dbReference>
<sequence length="786" mass="88240">MSTQCSQLLPQVCGVLVDERQLINDTSCYEKLLDWFKSLLNTVPVTQLLEDNPCIIQVFQHVLNVGELDPNLLSFALRLAGIFAGHEVGYKYLQREDIAHNMFGKYTSDLWKDASVRIAWIQGLLSMVQHKQAVSFLSKSVLDVIFNLQMDSSLYVASASNQLVAHIFLSYMKMDLENTECNCVSDWPESAQTIITYLEKSLKSGISFLVSQSIKTLTAVYKGCSNGLAAVLWSHISVLINSLLNQKSVHGSDHLEDLFLCAARFPSISNSESDLWILVALALKSLNPFHSGSLALGILRLQHCPQSVCLQAVCVLLHPFDFILKSSNYHNGHTGLLDELVTDPVEVEKLLITKSSCVSLLCQYLCHLHQLCNMSLMSCVITVLEFCIGHTSGFSARSTLCRNLIGCLRVQRSALDALGALSSCPVLKKSLQASLSWLRSSSATTDSEYWPLTSTFLQDLCPVLKKRLCSPSWEIRDSTLEFLTLLIDSFKECTVFINIVTTSGIPLIVLDLLKDPESYVRASAVSCLGHLLNICPSSEVLQTNTEDIVLRFLDMLSRDTEGFPRRAIMRVFTDWLEQGHMQELKDFEGLFSRILEVTSSDLDWEVKVNALTFAEVFIRQTHDMCNVPSYPRNVNLPSNKTTDSMTEVMQKWNRVGLFDFLFNSLCDCDRPVALRSCNILCSLKTTLPTGELPTGELPTESKPLELYNTEWLESTMKDRSFHVYTNSNGLAQDVWWVADILNKVDLQSLKDYLSKSSGHIHETPQSLLHDIKASLWCLEEHDADCY</sequence>
<evidence type="ECO:0000256" key="2">
    <source>
        <dbReference type="ARBA" id="ARBA00022490"/>
    </source>
</evidence>
<proteinExistence type="inferred from homology"/>
<dbReference type="GO" id="GO:0005634">
    <property type="term" value="C:nucleus"/>
    <property type="evidence" value="ECO:0007669"/>
    <property type="project" value="TreeGrafter"/>
</dbReference>
<comment type="subcellular location">
    <subcellularLocation>
        <location evidence="1">Cytoplasm</location>
    </subcellularLocation>
</comment>
<keyword evidence="3" id="KW-0677">Repeat</keyword>
<evidence type="ECO:0000256" key="1">
    <source>
        <dbReference type="ARBA" id="ARBA00004496"/>
    </source>
</evidence>
<dbReference type="EMBL" id="JAACNH010000009">
    <property type="protein sequence ID" value="KAG8432989.1"/>
    <property type="molecule type" value="Genomic_DNA"/>
</dbReference>
<dbReference type="Gene3D" id="1.25.10.10">
    <property type="entry name" value="Leucine-rich Repeat Variant"/>
    <property type="match status" value="1"/>
</dbReference>
<dbReference type="SUPFAM" id="SSF48371">
    <property type="entry name" value="ARM repeat"/>
    <property type="match status" value="1"/>
</dbReference>
<protein>
    <recommendedName>
        <fullName evidence="7">BRCA1-associated ATM activator 1</fullName>
    </recommendedName>
</protein>
<dbReference type="AlphaFoldDB" id="A0A8T2IJN8"/>
<dbReference type="OrthoDB" id="10057956at2759"/>
<dbReference type="InterPro" id="IPR011989">
    <property type="entry name" value="ARM-like"/>
</dbReference>
<keyword evidence="2" id="KW-0963">Cytoplasm</keyword>
<evidence type="ECO:0000313" key="5">
    <source>
        <dbReference type="EMBL" id="KAG8432989.1"/>
    </source>
</evidence>
<dbReference type="InterPro" id="IPR016024">
    <property type="entry name" value="ARM-type_fold"/>
</dbReference>
<dbReference type="PANTHER" id="PTHR21331:SF2">
    <property type="entry name" value="BRCA1-ASSOCIATED ATM ACTIVATOR 1"/>
    <property type="match status" value="1"/>
</dbReference>
<dbReference type="InterPro" id="IPR038904">
    <property type="entry name" value="BRAT1"/>
</dbReference>
<dbReference type="PANTHER" id="PTHR21331">
    <property type="entry name" value="BRCA1-ASSOCIATED ATM ACTIVATOR 1"/>
    <property type="match status" value="1"/>
</dbReference>
<reference evidence="5" key="1">
    <citation type="thesis" date="2020" institute="ProQuest LLC" country="789 East Eisenhower Parkway, Ann Arbor, MI, USA">
        <title>Comparative Genomics and Chromosome Evolution.</title>
        <authorList>
            <person name="Mudd A.B."/>
        </authorList>
    </citation>
    <scope>NUCLEOTIDE SEQUENCE</scope>
    <source>
        <strain evidence="5">Female2</strain>
        <tissue evidence="5">Blood</tissue>
    </source>
</reference>
<name>A0A8T2IJN8_9PIPI</name>
<gene>
    <name evidence="5" type="ORF">GDO86_017309</name>
</gene>
<comment type="similarity">
    <text evidence="4">Belongs to the BRAT1 family.</text>
</comment>
<organism evidence="5 6">
    <name type="scientific">Hymenochirus boettgeri</name>
    <name type="common">Congo dwarf clawed frog</name>
    <dbReference type="NCBI Taxonomy" id="247094"/>
    <lineage>
        <taxon>Eukaryota</taxon>
        <taxon>Metazoa</taxon>
        <taxon>Chordata</taxon>
        <taxon>Craniata</taxon>
        <taxon>Vertebrata</taxon>
        <taxon>Euteleostomi</taxon>
        <taxon>Amphibia</taxon>
        <taxon>Batrachia</taxon>
        <taxon>Anura</taxon>
        <taxon>Pipoidea</taxon>
        <taxon>Pipidae</taxon>
        <taxon>Pipinae</taxon>
        <taxon>Hymenochirus</taxon>
    </lineage>
</organism>
<evidence type="ECO:0008006" key="7">
    <source>
        <dbReference type="Google" id="ProtNLM"/>
    </source>
</evidence>
<dbReference type="InterPro" id="IPR000357">
    <property type="entry name" value="HEAT"/>
</dbReference>
<evidence type="ECO:0000313" key="6">
    <source>
        <dbReference type="Proteomes" id="UP000812440"/>
    </source>
</evidence>
<dbReference type="GO" id="GO:0008283">
    <property type="term" value="P:cell population proliferation"/>
    <property type="evidence" value="ECO:0007669"/>
    <property type="project" value="InterPro"/>
</dbReference>
<dbReference type="GO" id="GO:0006974">
    <property type="term" value="P:DNA damage response"/>
    <property type="evidence" value="ECO:0007669"/>
    <property type="project" value="InterPro"/>
</dbReference>
<dbReference type="Pfam" id="PF02985">
    <property type="entry name" value="HEAT"/>
    <property type="match status" value="1"/>
</dbReference>
<comment type="caution">
    <text evidence="5">The sequence shown here is derived from an EMBL/GenBank/DDBJ whole genome shotgun (WGS) entry which is preliminary data.</text>
</comment>
<accession>A0A8T2IJN8</accession>
<dbReference type="Proteomes" id="UP000812440">
    <property type="component" value="Chromosome 9"/>
</dbReference>